<evidence type="ECO:0000313" key="3">
    <source>
        <dbReference type="Proteomes" id="UP001500630"/>
    </source>
</evidence>
<evidence type="ECO:0000313" key="2">
    <source>
        <dbReference type="EMBL" id="GAA3550760.1"/>
    </source>
</evidence>
<keyword evidence="3" id="KW-1185">Reference proteome</keyword>
<dbReference type="InterPro" id="IPR006944">
    <property type="entry name" value="Phage/GTA_portal"/>
</dbReference>
<name>A0ABP6WJL8_9ACTN</name>
<dbReference type="Pfam" id="PF04860">
    <property type="entry name" value="Phage_portal"/>
    <property type="match status" value="1"/>
</dbReference>
<protein>
    <submittedName>
        <fullName evidence="2">Phage portal protein</fullName>
    </submittedName>
</protein>
<organism evidence="2 3">
    <name type="scientific">Nonomuraea rosea</name>
    <dbReference type="NCBI Taxonomy" id="638574"/>
    <lineage>
        <taxon>Bacteria</taxon>
        <taxon>Bacillati</taxon>
        <taxon>Actinomycetota</taxon>
        <taxon>Actinomycetes</taxon>
        <taxon>Streptosporangiales</taxon>
        <taxon>Streptosporangiaceae</taxon>
        <taxon>Nonomuraea</taxon>
    </lineage>
</organism>
<proteinExistence type="predicted"/>
<gene>
    <name evidence="2" type="ORF">GCM10022419_033790</name>
</gene>
<evidence type="ECO:0000256" key="1">
    <source>
        <dbReference type="SAM" id="MobiDB-lite"/>
    </source>
</evidence>
<dbReference type="InterPro" id="IPR006427">
    <property type="entry name" value="Portal_HK97"/>
</dbReference>
<reference evidence="3" key="1">
    <citation type="journal article" date="2019" name="Int. J. Syst. Evol. Microbiol.">
        <title>The Global Catalogue of Microorganisms (GCM) 10K type strain sequencing project: providing services to taxonomists for standard genome sequencing and annotation.</title>
        <authorList>
            <consortium name="The Broad Institute Genomics Platform"/>
            <consortium name="The Broad Institute Genome Sequencing Center for Infectious Disease"/>
            <person name="Wu L."/>
            <person name="Ma J."/>
        </authorList>
    </citation>
    <scope>NUCLEOTIDE SEQUENCE [LARGE SCALE GENOMIC DNA]</scope>
    <source>
        <strain evidence="3">JCM 17326</strain>
    </source>
</reference>
<accession>A0ABP6WJL8</accession>
<dbReference type="Proteomes" id="UP001500630">
    <property type="component" value="Unassembled WGS sequence"/>
</dbReference>
<feature type="region of interest" description="Disordered" evidence="1">
    <location>
        <begin position="390"/>
        <end position="416"/>
    </location>
</feature>
<comment type="caution">
    <text evidence="2">The sequence shown here is derived from an EMBL/GenBank/DDBJ whole genome shotgun (WGS) entry which is preliminary data.</text>
</comment>
<dbReference type="EMBL" id="BAABDQ010000006">
    <property type="protein sequence ID" value="GAA3550760.1"/>
    <property type="molecule type" value="Genomic_DNA"/>
</dbReference>
<dbReference type="NCBIfam" id="TIGR01537">
    <property type="entry name" value="portal_HK97"/>
    <property type="match status" value="1"/>
</dbReference>
<sequence>MTILRGLAELRSPENPAVPLTSTTLLDWMGGTRTASGRQVSETSSLAFSAVWRCTALISGVASALPLHVYEDGTHNRQPSQLLKNPHPELTALEVWRLAYVHRSLWGNAFVQKIRDGGGRVRELWPVTPDRVQVERDRPTGANPSGKTFWVTDDWGVVHERTPREILHLPGMGYDGVCGVSPIRAAQQAIGLGLAAEEYGARLFGSGNLMSGILQTEQRLEPDQADALKARWKAKMSGLDKAHDIAVLDSGAAFQPVSLPAKDSQFLESRSFEVEEIGRWFGVPHFLLGLTAKSTSWGTGLEQQAIGWVKFDLHPTWLAPTEQRLTKELLGASVTASYKIEGLLRGDSRSRAEFYRVMREVGAFSANDIRHLEDLPPVPDGDVYLQPMNMVPLGTEPEDKGQGGEPPAGDDGDEGE</sequence>